<dbReference type="SMART" id="SM00128">
    <property type="entry name" value="IPPc"/>
    <property type="match status" value="1"/>
</dbReference>
<dbReference type="STRING" id="6277.A0A498S4A4"/>
<comment type="similarity">
    <text evidence="1">Belongs to the inositol 1,4,5-trisphosphate 5-phosphatase type II family.</text>
</comment>
<protein>
    <recommendedName>
        <fullName evidence="2">Inositol polyphosphate-related phosphatase domain-containing protein</fullName>
    </recommendedName>
</protein>
<dbReference type="Proteomes" id="UP000276991">
    <property type="component" value="Unassembled WGS sequence"/>
</dbReference>
<dbReference type="PANTHER" id="PTHR11200:SF295">
    <property type="entry name" value="INOSITOL POLYPHOSPHATE 5-PHOSPHATASE"/>
    <property type="match status" value="1"/>
</dbReference>
<reference evidence="3 4" key="1">
    <citation type="submission" date="2018-08" db="EMBL/GenBank/DDBJ databases">
        <authorList>
            <person name="Laetsch R D."/>
            <person name="Stevens L."/>
            <person name="Kumar S."/>
            <person name="Blaxter L. M."/>
        </authorList>
    </citation>
    <scope>NUCLEOTIDE SEQUENCE [LARGE SCALE GENOMIC DNA]</scope>
</reference>
<accession>A0A498S4A4</accession>
<dbReference type="OrthoDB" id="62798at2759"/>
<dbReference type="Pfam" id="PF17751">
    <property type="entry name" value="SKICH"/>
    <property type="match status" value="1"/>
</dbReference>
<evidence type="ECO:0000259" key="2">
    <source>
        <dbReference type="SMART" id="SM00128"/>
    </source>
</evidence>
<feature type="domain" description="Inositol polyphosphate-related phosphatase" evidence="2">
    <location>
        <begin position="4"/>
        <end position="324"/>
    </location>
</feature>
<evidence type="ECO:0000256" key="1">
    <source>
        <dbReference type="ARBA" id="ARBA00005910"/>
    </source>
</evidence>
<dbReference type="InterPro" id="IPR000300">
    <property type="entry name" value="IPPc"/>
</dbReference>
<dbReference type="GO" id="GO:0048488">
    <property type="term" value="P:synaptic vesicle endocytosis"/>
    <property type="evidence" value="ECO:0007669"/>
    <property type="project" value="TreeGrafter"/>
</dbReference>
<dbReference type="InterPro" id="IPR041611">
    <property type="entry name" value="SKICH"/>
</dbReference>
<dbReference type="Pfam" id="PF22669">
    <property type="entry name" value="Exo_endo_phos2"/>
    <property type="match status" value="1"/>
</dbReference>
<gene>
    <name evidence="3" type="ORF">NAV_LOCUS3011</name>
</gene>
<sequence>MNASDWRIVCVTYNVNSRKPEGDQIHQLLQQDDVEDAAIIAVGLQSLPQKMAELILSNFGSIKELSHLELFGTIPAETTWLSILTSWMNAHGKSLLCKTSLACNLLLIFAQLEVFPLVNEINSRQSRSSLGGLTGHKGSVSLRIKFRDESSLVFITSHLLPNASNYEKRCLQYKNGKVCAFDDMARSSDENNNVIWLGDFNWRVDQLTSQEMIMKLAELNSNDHMDKLVNKFDQLKRAQRNGQAFMDYREEKIRFAPTYRLMVMLTHKVGSSYYDQERVPSWCDRILFKGKSLRCERYESNRMVTLSDHFPVYANFILSGSVLRQHSEWKVSFEKVPHWYNIVPFTCRFTYLDDFWRNNGSYRDWVAIYSADVPNSLQPLTWLYVVSCYNTVIAKRSVTIAEFPCLSAGHYRVGYFSVYKNCLQGLSDIFEVEFIK</sequence>
<dbReference type="InterPro" id="IPR036691">
    <property type="entry name" value="Endo/exonu/phosph_ase_sf"/>
</dbReference>
<dbReference type="GO" id="GO:0098793">
    <property type="term" value="C:presynapse"/>
    <property type="evidence" value="ECO:0007669"/>
    <property type="project" value="GOC"/>
</dbReference>
<dbReference type="GO" id="GO:0046856">
    <property type="term" value="P:phosphatidylinositol dephosphorylation"/>
    <property type="evidence" value="ECO:0007669"/>
    <property type="project" value="InterPro"/>
</dbReference>
<name>A0A498S4A4_ACAVI</name>
<dbReference type="Gene3D" id="2.60.40.2840">
    <property type="match status" value="1"/>
</dbReference>
<dbReference type="GO" id="GO:0004439">
    <property type="term" value="F:phosphatidylinositol-4,5-bisphosphate 5-phosphatase activity"/>
    <property type="evidence" value="ECO:0007669"/>
    <property type="project" value="TreeGrafter"/>
</dbReference>
<evidence type="ECO:0000313" key="4">
    <source>
        <dbReference type="Proteomes" id="UP000276991"/>
    </source>
</evidence>
<dbReference type="AlphaFoldDB" id="A0A498S4A4"/>
<dbReference type="EMBL" id="UPTC01000358">
    <property type="protein sequence ID" value="VBB28181.1"/>
    <property type="molecule type" value="Genomic_DNA"/>
</dbReference>
<dbReference type="PANTHER" id="PTHR11200">
    <property type="entry name" value="INOSITOL 5-PHOSPHATASE"/>
    <property type="match status" value="1"/>
</dbReference>
<keyword evidence="4" id="KW-1185">Reference proteome</keyword>
<dbReference type="InterPro" id="IPR046985">
    <property type="entry name" value="IP5"/>
</dbReference>
<organism evidence="3 4">
    <name type="scientific">Acanthocheilonema viteae</name>
    <name type="common">Filarial nematode worm</name>
    <name type="synonym">Dipetalonema viteae</name>
    <dbReference type="NCBI Taxonomy" id="6277"/>
    <lineage>
        <taxon>Eukaryota</taxon>
        <taxon>Metazoa</taxon>
        <taxon>Ecdysozoa</taxon>
        <taxon>Nematoda</taxon>
        <taxon>Chromadorea</taxon>
        <taxon>Rhabditida</taxon>
        <taxon>Spirurina</taxon>
        <taxon>Spiruromorpha</taxon>
        <taxon>Filarioidea</taxon>
        <taxon>Onchocercidae</taxon>
        <taxon>Acanthocheilonema</taxon>
    </lineage>
</organism>
<evidence type="ECO:0000313" key="3">
    <source>
        <dbReference type="EMBL" id="VBB28181.1"/>
    </source>
</evidence>
<dbReference type="SUPFAM" id="SSF56219">
    <property type="entry name" value="DNase I-like"/>
    <property type="match status" value="1"/>
</dbReference>
<proteinExistence type="inferred from homology"/>
<dbReference type="Gene3D" id="3.60.10.10">
    <property type="entry name" value="Endonuclease/exonuclease/phosphatase"/>
    <property type="match status" value="1"/>
</dbReference>